<comment type="subcellular location">
    <subcellularLocation>
        <location evidence="1">Cytoplasm</location>
    </subcellularLocation>
</comment>
<dbReference type="Proteomes" id="UP000006727">
    <property type="component" value="Chromosome 18"/>
</dbReference>
<gene>
    <name evidence="12" type="primary">LOC112295568</name>
    <name evidence="11" type="ORF">PHYPA_023353</name>
</gene>
<dbReference type="CDD" id="cd06455">
    <property type="entry name" value="M3A_TOP"/>
    <property type="match status" value="1"/>
</dbReference>
<dbReference type="PANTHER" id="PTHR11804:SF82">
    <property type="entry name" value="THIMET OLIGOPEPTIDASE-RELATED"/>
    <property type="match status" value="1"/>
</dbReference>
<sequence>MELVSVVAPPGRRMLQHTLRAKGGPFFAIVAAHHLHLLPSSSSSSSSSSSPAPSSSKTRSCCPAAAASRLACCPREWSQSDLLLRGRSSSGLRVGTRGVIVKWKDVAVMGAAAASTVVAAGMVRSMVRRSHADVSVSDGINVRLGLSASEILSLADFIISTSTSVHDAVAAVPLDQVSYDNVIAPLANLQAEEFALVQSCVFPALVSTSKEVRDASSEAEKRLDAYNVKCSMREDVYRVVKAFSEKKVTLEPEAQRFVDRVVRDYERLGLNLSPEIRKEVERLKTTIGELCIEFQKNMNEENRRLYFTDSELAGLPADFIKELNRDSEDKLEVTLKYPHYFPIMEKCKIGSTRKAMATAYDQRCMDQNVTILEKVIEMRSAMAQLLGHKNHAEYAIATRMAKSPVTVKSFLEDTSNKISPLAKKELAKLEAMKRQEEGDEPFGLYDMRYYIRKSEEADFNVDYETVKQYFPLNIVTAGLLQIYQDLLGLKFKEVSDPDVWHPEVQKFSVTDENTGENMGYFYLDLHPRDGKYTHACVCSLQPGCLMIDGTRQLPVGAMLANFTKPTTEKPSLLGHNEVETYFHEFGHLMHHICSRSVFAKFSGLRVEEDFVEAPSQMLENWCLESASLKMMSGHYEDTNQPLPQEIIEALMQKKRAFSGLLTKRQLLFGLFDQSIHMREKADTAAVLKELTPKVMEGLPMLEGTNFSASFGHMAGGYDAAYYGYLWAEVFSADMFETKFKGNVLSKSAGREYRDKVLAPGATKDAAVILREFLGREPTQEAFLRSKGL</sequence>
<dbReference type="PaxDb" id="3218-PP1S33_221V6.1"/>
<evidence type="ECO:0000313" key="11">
    <source>
        <dbReference type="EMBL" id="PNR35453.1"/>
    </source>
</evidence>
<dbReference type="OrthoDB" id="534666at2759"/>
<evidence type="ECO:0000313" key="12">
    <source>
        <dbReference type="EnsemblPlants" id="Pp3c18_20030V3.1"/>
    </source>
</evidence>
<evidence type="ECO:0000259" key="10">
    <source>
        <dbReference type="Pfam" id="PF01432"/>
    </source>
</evidence>
<dbReference type="InterPro" id="IPR045090">
    <property type="entry name" value="Pept_M3A_M3B"/>
</dbReference>
<reference evidence="11 13" key="1">
    <citation type="journal article" date="2008" name="Science">
        <title>The Physcomitrella genome reveals evolutionary insights into the conquest of land by plants.</title>
        <authorList>
            <person name="Rensing S."/>
            <person name="Lang D."/>
            <person name="Zimmer A."/>
            <person name="Terry A."/>
            <person name="Salamov A."/>
            <person name="Shapiro H."/>
            <person name="Nishiyama T."/>
            <person name="Perroud P.-F."/>
            <person name="Lindquist E."/>
            <person name="Kamisugi Y."/>
            <person name="Tanahashi T."/>
            <person name="Sakakibara K."/>
            <person name="Fujita T."/>
            <person name="Oishi K."/>
            <person name="Shin-I T."/>
            <person name="Kuroki Y."/>
            <person name="Toyoda A."/>
            <person name="Suzuki Y."/>
            <person name="Hashimoto A."/>
            <person name="Yamaguchi K."/>
            <person name="Sugano A."/>
            <person name="Kohara Y."/>
            <person name="Fujiyama A."/>
            <person name="Anterola A."/>
            <person name="Aoki S."/>
            <person name="Ashton N."/>
            <person name="Barbazuk W.B."/>
            <person name="Barker E."/>
            <person name="Bennetzen J."/>
            <person name="Bezanilla M."/>
            <person name="Blankenship R."/>
            <person name="Cho S.H."/>
            <person name="Dutcher S."/>
            <person name="Estelle M."/>
            <person name="Fawcett J.A."/>
            <person name="Gundlach H."/>
            <person name="Hanada K."/>
            <person name="Heyl A."/>
            <person name="Hicks K.A."/>
            <person name="Hugh J."/>
            <person name="Lohr M."/>
            <person name="Mayer K."/>
            <person name="Melkozernov A."/>
            <person name="Murata T."/>
            <person name="Nelson D."/>
            <person name="Pils B."/>
            <person name="Prigge M."/>
            <person name="Reiss B."/>
            <person name="Renner T."/>
            <person name="Rombauts S."/>
            <person name="Rushton P."/>
            <person name="Sanderfoot A."/>
            <person name="Schween G."/>
            <person name="Shiu S.-H."/>
            <person name="Stueber K."/>
            <person name="Theodoulou F.L."/>
            <person name="Tu H."/>
            <person name="Van de Peer Y."/>
            <person name="Verrier P.J."/>
            <person name="Waters E."/>
            <person name="Wood A."/>
            <person name="Yang L."/>
            <person name="Cove D."/>
            <person name="Cuming A."/>
            <person name="Hasebe M."/>
            <person name="Lucas S."/>
            <person name="Mishler D.B."/>
            <person name="Reski R."/>
            <person name="Grigoriev I."/>
            <person name="Quatrano R.S."/>
            <person name="Boore J.L."/>
        </authorList>
    </citation>
    <scope>NUCLEOTIDE SEQUENCE [LARGE SCALE GENOMIC DNA]</scope>
    <source>
        <strain evidence="12 13">cv. Gransden 2004</strain>
    </source>
</reference>
<protein>
    <recommendedName>
        <fullName evidence="10">Peptidase M3A/M3B catalytic domain-containing protein</fullName>
    </recommendedName>
</protein>
<keyword evidence="13" id="KW-1185">Reference proteome</keyword>
<proteinExistence type="inferred from homology"/>
<evidence type="ECO:0000256" key="9">
    <source>
        <dbReference type="RuleBase" id="RU003435"/>
    </source>
</evidence>
<dbReference type="GO" id="GO:0006508">
    <property type="term" value="P:proteolysis"/>
    <property type="evidence" value="ECO:0000318"/>
    <property type="project" value="GO_Central"/>
</dbReference>
<dbReference type="GO" id="GO:0004222">
    <property type="term" value="F:metalloendopeptidase activity"/>
    <property type="evidence" value="ECO:0000318"/>
    <property type="project" value="GO_Central"/>
</dbReference>
<dbReference type="FunCoup" id="A0A2K1J1P9">
    <property type="interactions" value="3345"/>
</dbReference>
<evidence type="ECO:0000256" key="8">
    <source>
        <dbReference type="ARBA" id="ARBA00023049"/>
    </source>
</evidence>
<dbReference type="Gramene" id="Pp3c18_20030V3.2">
    <property type="protein sequence ID" value="Pp3c18_20030V3.2"/>
    <property type="gene ID" value="Pp3c18_20030"/>
</dbReference>
<name>A0A2K1J1P9_PHYPA</name>
<dbReference type="EMBL" id="ABEU02000018">
    <property type="protein sequence ID" value="PNR35453.1"/>
    <property type="molecule type" value="Genomic_DNA"/>
</dbReference>
<evidence type="ECO:0000256" key="1">
    <source>
        <dbReference type="ARBA" id="ARBA00004496"/>
    </source>
</evidence>
<evidence type="ECO:0000256" key="3">
    <source>
        <dbReference type="ARBA" id="ARBA00022490"/>
    </source>
</evidence>
<comment type="similarity">
    <text evidence="2 9">Belongs to the peptidase M3 family.</text>
</comment>
<dbReference type="Gene3D" id="1.10.1370.10">
    <property type="entry name" value="Neurolysin, domain 3"/>
    <property type="match status" value="1"/>
</dbReference>
<dbReference type="Gene3D" id="1.20.1050.40">
    <property type="entry name" value="Endopeptidase. Chain P, domain 1"/>
    <property type="match status" value="1"/>
</dbReference>
<dbReference type="FunFam" id="3.40.390.10:FF:000006">
    <property type="entry name" value="Thimet oligopeptidase 1"/>
    <property type="match status" value="1"/>
</dbReference>
<dbReference type="SUPFAM" id="SSF55486">
    <property type="entry name" value="Metalloproteases ('zincins'), catalytic domain"/>
    <property type="match status" value="1"/>
</dbReference>
<feature type="domain" description="Peptidase M3A/M3B catalytic" evidence="10">
    <location>
        <begin position="344"/>
        <end position="787"/>
    </location>
</feature>
<evidence type="ECO:0000256" key="4">
    <source>
        <dbReference type="ARBA" id="ARBA00022670"/>
    </source>
</evidence>
<organism evidence="11">
    <name type="scientific">Physcomitrium patens</name>
    <name type="common">Spreading-leaved earth moss</name>
    <name type="synonym">Physcomitrella patens</name>
    <dbReference type="NCBI Taxonomy" id="3218"/>
    <lineage>
        <taxon>Eukaryota</taxon>
        <taxon>Viridiplantae</taxon>
        <taxon>Streptophyta</taxon>
        <taxon>Embryophyta</taxon>
        <taxon>Bryophyta</taxon>
        <taxon>Bryophytina</taxon>
        <taxon>Bryopsida</taxon>
        <taxon>Funariidae</taxon>
        <taxon>Funariales</taxon>
        <taxon>Funariaceae</taxon>
        <taxon>Physcomitrium</taxon>
    </lineage>
</organism>
<evidence type="ECO:0000256" key="5">
    <source>
        <dbReference type="ARBA" id="ARBA00022723"/>
    </source>
</evidence>
<accession>A0A2K1J1P9</accession>
<dbReference type="EnsemblPlants" id="Pp3c18_20030V3.2">
    <property type="protein sequence ID" value="Pp3c18_20030V3.2"/>
    <property type="gene ID" value="Pp3c18_20030"/>
</dbReference>
<dbReference type="InterPro" id="IPR024079">
    <property type="entry name" value="MetalloPept_cat_dom_sf"/>
</dbReference>
<dbReference type="STRING" id="3218.A0A2K1J1P9"/>
<evidence type="ECO:0000313" key="13">
    <source>
        <dbReference type="Proteomes" id="UP000006727"/>
    </source>
</evidence>
<dbReference type="KEGG" id="ppp:112295568"/>
<reference evidence="12" key="3">
    <citation type="submission" date="2020-12" db="UniProtKB">
        <authorList>
            <consortium name="EnsemblPlants"/>
        </authorList>
    </citation>
    <scope>IDENTIFICATION</scope>
</reference>
<keyword evidence="4 9" id="KW-0645">Protease</keyword>
<evidence type="ECO:0000256" key="2">
    <source>
        <dbReference type="ARBA" id="ARBA00006040"/>
    </source>
</evidence>
<comment type="cofactor">
    <cofactor evidence="9">
        <name>Zn(2+)</name>
        <dbReference type="ChEBI" id="CHEBI:29105"/>
    </cofactor>
    <text evidence="9">Binds 1 zinc ion.</text>
</comment>
<dbReference type="PANTHER" id="PTHR11804">
    <property type="entry name" value="PROTEASE M3 THIMET OLIGOPEPTIDASE-RELATED"/>
    <property type="match status" value="1"/>
</dbReference>
<reference evidence="11 13" key="2">
    <citation type="journal article" date="2018" name="Plant J.">
        <title>The Physcomitrella patens chromosome-scale assembly reveals moss genome structure and evolution.</title>
        <authorList>
            <person name="Lang D."/>
            <person name="Ullrich K.K."/>
            <person name="Murat F."/>
            <person name="Fuchs J."/>
            <person name="Jenkins J."/>
            <person name="Haas F.B."/>
            <person name="Piednoel M."/>
            <person name="Gundlach H."/>
            <person name="Van Bel M."/>
            <person name="Meyberg R."/>
            <person name="Vives C."/>
            <person name="Morata J."/>
            <person name="Symeonidi A."/>
            <person name="Hiss M."/>
            <person name="Muchero W."/>
            <person name="Kamisugi Y."/>
            <person name="Saleh O."/>
            <person name="Blanc G."/>
            <person name="Decker E.L."/>
            <person name="van Gessel N."/>
            <person name="Grimwood J."/>
            <person name="Hayes R.D."/>
            <person name="Graham S.W."/>
            <person name="Gunter L.E."/>
            <person name="McDaniel S.F."/>
            <person name="Hoernstein S.N.W."/>
            <person name="Larsson A."/>
            <person name="Li F.W."/>
            <person name="Perroud P.F."/>
            <person name="Phillips J."/>
            <person name="Ranjan P."/>
            <person name="Rokshar D.S."/>
            <person name="Rothfels C.J."/>
            <person name="Schneider L."/>
            <person name="Shu S."/>
            <person name="Stevenson D.W."/>
            <person name="Thummler F."/>
            <person name="Tillich M."/>
            <person name="Villarreal Aguilar J.C."/>
            <person name="Widiez T."/>
            <person name="Wong G.K."/>
            <person name="Wymore A."/>
            <person name="Zhang Y."/>
            <person name="Zimmer A.D."/>
            <person name="Quatrano R.S."/>
            <person name="Mayer K.F.X."/>
            <person name="Goodstein D."/>
            <person name="Casacuberta J.M."/>
            <person name="Vandepoele K."/>
            <person name="Reski R."/>
            <person name="Cuming A.C."/>
            <person name="Tuskan G.A."/>
            <person name="Maumus F."/>
            <person name="Salse J."/>
            <person name="Schmutz J."/>
            <person name="Rensing S.A."/>
        </authorList>
    </citation>
    <scope>NUCLEOTIDE SEQUENCE [LARGE SCALE GENOMIC DNA]</scope>
    <source>
        <strain evidence="12 13">cv. Gransden 2004</strain>
    </source>
</reference>
<keyword evidence="5 9" id="KW-0479">Metal-binding</keyword>
<dbReference type="Gramene" id="Pp3c18_20030V3.1">
    <property type="protein sequence ID" value="Pp3c18_20030V3.1"/>
    <property type="gene ID" value="Pp3c18_20030"/>
</dbReference>
<dbReference type="Pfam" id="PF01432">
    <property type="entry name" value="Peptidase_M3"/>
    <property type="match status" value="1"/>
</dbReference>
<dbReference type="Gene3D" id="3.40.390.10">
    <property type="entry name" value="Collagenase (Catalytic Domain)"/>
    <property type="match status" value="1"/>
</dbReference>
<dbReference type="EnsemblPlants" id="Pp3c18_20030V3.1">
    <property type="protein sequence ID" value="Pp3c18_20030V3.1"/>
    <property type="gene ID" value="Pp3c18_20030"/>
</dbReference>
<dbReference type="RefSeq" id="XP_024403102.1">
    <property type="nucleotide sequence ID" value="XM_024547334.2"/>
</dbReference>
<keyword evidence="7 9" id="KW-0862">Zinc</keyword>
<dbReference type="AlphaFoldDB" id="A0A2K1J1P9"/>
<evidence type="ECO:0000256" key="7">
    <source>
        <dbReference type="ARBA" id="ARBA00022833"/>
    </source>
</evidence>
<dbReference type="GO" id="GO:0005737">
    <property type="term" value="C:cytoplasm"/>
    <property type="evidence" value="ECO:0007669"/>
    <property type="project" value="UniProtKB-SubCell"/>
</dbReference>
<dbReference type="InterPro" id="IPR024077">
    <property type="entry name" value="Neurolysin/TOP_dom2"/>
</dbReference>
<keyword evidence="3" id="KW-0963">Cytoplasm</keyword>
<dbReference type="GeneID" id="112295568"/>
<dbReference type="InterPro" id="IPR024080">
    <property type="entry name" value="Neurolysin/TOP_N"/>
</dbReference>
<dbReference type="GO" id="GO:0006518">
    <property type="term" value="P:peptide metabolic process"/>
    <property type="evidence" value="ECO:0000318"/>
    <property type="project" value="GO_Central"/>
</dbReference>
<dbReference type="FunFam" id="1.20.1050.40:FF:000001">
    <property type="entry name" value="Thimet oligopeptidase 1"/>
    <property type="match status" value="1"/>
</dbReference>
<keyword evidence="6 9" id="KW-0378">Hydrolase</keyword>
<dbReference type="InterPro" id="IPR001567">
    <property type="entry name" value="Pept_M3A_M3B_dom"/>
</dbReference>
<keyword evidence="8 9" id="KW-0482">Metalloprotease</keyword>
<dbReference type="GO" id="GO:0046872">
    <property type="term" value="F:metal ion binding"/>
    <property type="evidence" value="ECO:0007669"/>
    <property type="project" value="UniProtKB-UniRule"/>
</dbReference>
<evidence type="ECO:0000256" key="6">
    <source>
        <dbReference type="ARBA" id="ARBA00022801"/>
    </source>
</evidence>